<accession>A0AAV7URC3</accession>
<dbReference type="EMBL" id="JANPWB010000004">
    <property type="protein sequence ID" value="KAJ1191136.1"/>
    <property type="molecule type" value="Genomic_DNA"/>
</dbReference>
<dbReference type="Proteomes" id="UP001066276">
    <property type="component" value="Chromosome 2_2"/>
</dbReference>
<feature type="region of interest" description="Disordered" evidence="1">
    <location>
        <begin position="243"/>
        <end position="268"/>
    </location>
</feature>
<keyword evidence="3" id="KW-1185">Reference proteome</keyword>
<proteinExistence type="predicted"/>
<dbReference type="Gene3D" id="3.30.70.1820">
    <property type="entry name" value="L1 transposable element, RRM domain"/>
    <property type="match status" value="1"/>
</dbReference>
<sequence length="593" mass="65105">MGSAGQQAARIKTRPAAWKQAGASSTKGSALGDAPPPATDGRRGYIQRSRNLPHHPVCCRGALRITVERAVGPKGRRVLCLVRPGRAEDKAEACGGPECRGLECGGPGLTRGKHLHLPMLRTLSVRLGDPPAHPCGLLYKPRTAAGRATDLSGRRKPPPGRRRVILRFRLGKQTKKHLPDLTHHPGPSPPPPLLQNLSRCRAKDKYPPDPCHCGGTCHAHRQSDGKSSSKPARQLLFSEALHQQKHPPAQDPPPHPHTTTDNMAEGSQGASMDRILQEISAVGRQLEGMDSAMVTLTAETRSMRLEIAGFQSQISGLDQRVTTVETQVASWTDSVQELMYLRSKLTDLDDRSRRNNICLLGLPEGIEGTDLISYLRDILPKLTGITFDPPLEFERVHRLGPKRQDGKGRPRSIIACLLRHGQARQLLQTARAQGPLRLGTLEIRLSADFSKETRDRRRAFLSLRPRLRHLDVKFGLECSERPTEGSRVVAEACAVKQCSALDKINLTEPAHAAGPVPHILLESPRPERRRKTERNGGRDAKRALPPGARSPADGQWSSTDLGFSPACYSSRTTGTRVPFFSFSFPHFLLPLLL</sequence>
<evidence type="ECO:0000256" key="1">
    <source>
        <dbReference type="SAM" id="MobiDB-lite"/>
    </source>
</evidence>
<dbReference type="Gene3D" id="1.20.5.340">
    <property type="match status" value="1"/>
</dbReference>
<dbReference type="PANTHER" id="PTHR11505">
    <property type="entry name" value="L1 TRANSPOSABLE ELEMENT-RELATED"/>
    <property type="match status" value="1"/>
</dbReference>
<evidence type="ECO:0000313" key="3">
    <source>
        <dbReference type="Proteomes" id="UP001066276"/>
    </source>
</evidence>
<protein>
    <submittedName>
        <fullName evidence="2">Uncharacterized protein</fullName>
    </submittedName>
</protein>
<dbReference type="InterPro" id="IPR004244">
    <property type="entry name" value="Transposase_22"/>
</dbReference>
<name>A0AAV7URC3_PLEWA</name>
<feature type="region of interest" description="Disordered" evidence="1">
    <location>
        <begin position="1"/>
        <end position="45"/>
    </location>
</feature>
<organism evidence="2 3">
    <name type="scientific">Pleurodeles waltl</name>
    <name type="common">Iberian ribbed newt</name>
    <dbReference type="NCBI Taxonomy" id="8319"/>
    <lineage>
        <taxon>Eukaryota</taxon>
        <taxon>Metazoa</taxon>
        <taxon>Chordata</taxon>
        <taxon>Craniata</taxon>
        <taxon>Vertebrata</taxon>
        <taxon>Euteleostomi</taxon>
        <taxon>Amphibia</taxon>
        <taxon>Batrachia</taxon>
        <taxon>Caudata</taxon>
        <taxon>Salamandroidea</taxon>
        <taxon>Salamandridae</taxon>
        <taxon>Pleurodelinae</taxon>
        <taxon>Pleurodeles</taxon>
    </lineage>
</organism>
<dbReference type="AlphaFoldDB" id="A0AAV7URC3"/>
<feature type="compositionally biased region" description="Basic and acidic residues" evidence="1">
    <location>
        <begin position="533"/>
        <end position="542"/>
    </location>
</feature>
<evidence type="ECO:0000313" key="2">
    <source>
        <dbReference type="EMBL" id="KAJ1191136.1"/>
    </source>
</evidence>
<comment type="caution">
    <text evidence="2">The sequence shown here is derived from an EMBL/GenBank/DDBJ whole genome shotgun (WGS) entry which is preliminary data.</text>
</comment>
<feature type="region of interest" description="Disordered" evidence="1">
    <location>
        <begin position="515"/>
        <end position="557"/>
    </location>
</feature>
<reference evidence="2" key="1">
    <citation type="journal article" date="2022" name="bioRxiv">
        <title>Sequencing and chromosome-scale assembly of the giantPleurodeles waltlgenome.</title>
        <authorList>
            <person name="Brown T."/>
            <person name="Elewa A."/>
            <person name="Iarovenko S."/>
            <person name="Subramanian E."/>
            <person name="Araus A.J."/>
            <person name="Petzold A."/>
            <person name="Susuki M."/>
            <person name="Suzuki K.-i.T."/>
            <person name="Hayashi T."/>
            <person name="Toyoda A."/>
            <person name="Oliveira C."/>
            <person name="Osipova E."/>
            <person name="Leigh N.D."/>
            <person name="Simon A."/>
            <person name="Yun M.H."/>
        </authorList>
    </citation>
    <scope>NUCLEOTIDE SEQUENCE</scope>
    <source>
        <strain evidence="2">20211129_DDA</strain>
        <tissue evidence="2">Liver</tissue>
    </source>
</reference>
<gene>
    <name evidence="2" type="ORF">NDU88_000452</name>
</gene>
<feature type="region of interest" description="Disordered" evidence="1">
    <location>
        <begin position="176"/>
        <end position="196"/>
    </location>
</feature>